<reference evidence="1 2" key="1">
    <citation type="submission" date="2019-05" db="EMBL/GenBank/DDBJ databases">
        <title>Another draft genome of Portunus trituberculatus and its Hox gene families provides insights of decapod evolution.</title>
        <authorList>
            <person name="Jeong J.-H."/>
            <person name="Song I."/>
            <person name="Kim S."/>
            <person name="Choi T."/>
            <person name="Kim D."/>
            <person name="Ryu S."/>
            <person name="Kim W."/>
        </authorList>
    </citation>
    <scope>NUCLEOTIDE SEQUENCE [LARGE SCALE GENOMIC DNA]</scope>
    <source>
        <tissue evidence="1">Muscle</tissue>
    </source>
</reference>
<evidence type="ECO:0000313" key="1">
    <source>
        <dbReference type="EMBL" id="MPD06656.1"/>
    </source>
</evidence>
<comment type="caution">
    <text evidence="1">The sequence shown here is derived from an EMBL/GenBank/DDBJ whole genome shotgun (WGS) entry which is preliminary data.</text>
</comment>
<dbReference type="Proteomes" id="UP000324222">
    <property type="component" value="Unassembled WGS sequence"/>
</dbReference>
<name>A0A5B7KIJ8_PORTR</name>
<protein>
    <submittedName>
        <fullName evidence="1">Uncharacterized protein</fullName>
    </submittedName>
</protein>
<accession>A0A5B7KIJ8</accession>
<organism evidence="1 2">
    <name type="scientific">Portunus trituberculatus</name>
    <name type="common">Swimming crab</name>
    <name type="synonym">Neptunus trituberculatus</name>
    <dbReference type="NCBI Taxonomy" id="210409"/>
    <lineage>
        <taxon>Eukaryota</taxon>
        <taxon>Metazoa</taxon>
        <taxon>Ecdysozoa</taxon>
        <taxon>Arthropoda</taxon>
        <taxon>Crustacea</taxon>
        <taxon>Multicrustacea</taxon>
        <taxon>Malacostraca</taxon>
        <taxon>Eumalacostraca</taxon>
        <taxon>Eucarida</taxon>
        <taxon>Decapoda</taxon>
        <taxon>Pleocyemata</taxon>
        <taxon>Brachyura</taxon>
        <taxon>Eubrachyura</taxon>
        <taxon>Portunoidea</taxon>
        <taxon>Portunidae</taxon>
        <taxon>Portuninae</taxon>
        <taxon>Portunus</taxon>
    </lineage>
</organism>
<evidence type="ECO:0000313" key="2">
    <source>
        <dbReference type="Proteomes" id="UP000324222"/>
    </source>
</evidence>
<dbReference type="AlphaFoldDB" id="A0A5B7KIJ8"/>
<proteinExistence type="predicted"/>
<sequence>MGWSLQALSNLSYTQRMKGNC</sequence>
<keyword evidence="2" id="KW-1185">Reference proteome</keyword>
<dbReference type="EMBL" id="VSRR010152367">
    <property type="protein sequence ID" value="MPD06656.1"/>
    <property type="molecule type" value="Genomic_DNA"/>
</dbReference>
<gene>
    <name evidence="1" type="ORF">E2C01_102479</name>
</gene>